<dbReference type="AlphaFoldDB" id="A0A9X2GJL0"/>
<evidence type="ECO:0000313" key="5">
    <source>
        <dbReference type="Proteomes" id="UP001139648"/>
    </source>
</evidence>
<proteinExistence type="predicted"/>
<name>A0A9X2GJL0_9ACTN</name>
<keyword evidence="2" id="KW-1133">Transmembrane helix</keyword>
<gene>
    <name evidence="4" type="ORF">HD597_005975</name>
</gene>
<reference evidence="4" key="1">
    <citation type="submission" date="2022-06" db="EMBL/GenBank/DDBJ databases">
        <title>Sequencing the genomes of 1000 actinobacteria strains.</title>
        <authorList>
            <person name="Klenk H.-P."/>
        </authorList>
    </citation>
    <scope>NUCLEOTIDE SEQUENCE</scope>
    <source>
        <strain evidence="4">DSM 46694</strain>
    </source>
</reference>
<evidence type="ECO:0000256" key="2">
    <source>
        <dbReference type="SAM" id="Phobius"/>
    </source>
</evidence>
<dbReference type="InterPro" id="IPR008993">
    <property type="entry name" value="TIMP-like_OB-fold"/>
</dbReference>
<accession>A0A9X2GJL0</accession>
<dbReference type="Gene3D" id="2.40.50.120">
    <property type="match status" value="1"/>
</dbReference>
<evidence type="ECO:0000256" key="1">
    <source>
        <dbReference type="SAM" id="MobiDB-lite"/>
    </source>
</evidence>
<dbReference type="Proteomes" id="UP001139648">
    <property type="component" value="Unassembled WGS sequence"/>
</dbReference>
<evidence type="ECO:0000313" key="4">
    <source>
        <dbReference type="EMBL" id="MCP2358955.1"/>
    </source>
</evidence>
<organism evidence="4 5">
    <name type="scientific">Nonomuraea thailandensis</name>
    <dbReference type="NCBI Taxonomy" id="1188745"/>
    <lineage>
        <taxon>Bacteria</taxon>
        <taxon>Bacillati</taxon>
        <taxon>Actinomycetota</taxon>
        <taxon>Actinomycetes</taxon>
        <taxon>Streptosporangiales</taxon>
        <taxon>Streptosporangiaceae</taxon>
        <taxon>Nonomuraea</taxon>
    </lineage>
</organism>
<sequence length="221" mass="22401">MTLRLLALLALAASFLVGLSTAAHACSCANLSPARAVEHADAVFTGTVTRVRAEEGTGRPRIYTFRADQVYKGMPAERFTVASSADSASCGYAFGRGGRYLVFAASGSAGPAAEGAELSSTLCSGNVPVDPGSGPLRPGDEREAGHESLAGPVDAGLVKALGTPSRPVVTGETFTVKGPLRAEEETGSGWGWIAGGAAGVLLLAGAFTAVALRRRPGARGR</sequence>
<dbReference type="EMBL" id="JAMZEB010000002">
    <property type="protein sequence ID" value="MCP2358955.1"/>
    <property type="molecule type" value="Genomic_DNA"/>
</dbReference>
<protein>
    <recommendedName>
        <fullName evidence="6">Tissue inhibitor of metalloproteinase</fullName>
    </recommendedName>
</protein>
<comment type="caution">
    <text evidence="4">The sequence shown here is derived from an EMBL/GenBank/DDBJ whole genome shotgun (WGS) entry which is preliminary data.</text>
</comment>
<dbReference type="RefSeq" id="WP_253746177.1">
    <property type="nucleotide sequence ID" value="NZ_BAABKA010000007.1"/>
</dbReference>
<keyword evidence="2" id="KW-0472">Membrane</keyword>
<keyword evidence="3" id="KW-0732">Signal</keyword>
<feature type="chain" id="PRO_5040935862" description="Tissue inhibitor of metalloproteinase" evidence="3">
    <location>
        <begin position="26"/>
        <end position="221"/>
    </location>
</feature>
<evidence type="ECO:0000256" key="3">
    <source>
        <dbReference type="SAM" id="SignalP"/>
    </source>
</evidence>
<feature type="region of interest" description="Disordered" evidence="1">
    <location>
        <begin position="127"/>
        <end position="147"/>
    </location>
</feature>
<feature type="signal peptide" evidence="3">
    <location>
        <begin position="1"/>
        <end position="25"/>
    </location>
</feature>
<feature type="transmembrane region" description="Helical" evidence="2">
    <location>
        <begin position="189"/>
        <end position="212"/>
    </location>
</feature>
<keyword evidence="5" id="KW-1185">Reference proteome</keyword>
<keyword evidence="2" id="KW-0812">Transmembrane</keyword>
<evidence type="ECO:0008006" key="6">
    <source>
        <dbReference type="Google" id="ProtNLM"/>
    </source>
</evidence>
<dbReference type="SUPFAM" id="SSF50242">
    <property type="entry name" value="TIMP-like"/>
    <property type="match status" value="1"/>
</dbReference>